<proteinExistence type="predicted"/>
<organism evidence="1 2">
    <name type="scientific">Alsobacter metallidurans</name>
    <dbReference type="NCBI Taxonomy" id="340221"/>
    <lineage>
        <taxon>Bacteria</taxon>
        <taxon>Pseudomonadati</taxon>
        <taxon>Pseudomonadota</taxon>
        <taxon>Alphaproteobacteria</taxon>
        <taxon>Hyphomicrobiales</taxon>
        <taxon>Alsobacteraceae</taxon>
        <taxon>Alsobacter</taxon>
    </lineage>
</organism>
<dbReference type="Proteomes" id="UP000603912">
    <property type="component" value="Unassembled WGS sequence"/>
</dbReference>
<dbReference type="AlphaFoldDB" id="A0A917I837"/>
<comment type="caution">
    <text evidence="1">The sequence shown here is derived from an EMBL/GenBank/DDBJ whole genome shotgun (WGS) entry which is preliminary data.</text>
</comment>
<dbReference type="RefSeq" id="WP_188517921.1">
    <property type="nucleotide sequence ID" value="NZ_BMES01000002.1"/>
</dbReference>
<evidence type="ECO:0000313" key="1">
    <source>
        <dbReference type="EMBL" id="GGH19876.1"/>
    </source>
</evidence>
<keyword evidence="2" id="KW-1185">Reference proteome</keyword>
<reference evidence="1" key="2">
    <citation type="submission" date="2020-09" db="EMBL/GenBank/DDBJ databases">
        <authorList>
            <person name="Sun Q."/>
            <person name="Zhou Y."/>
        </authorList>
    </citation>
    <scope>NUCLEOTIDE SEQUENCE</scope>
    <source>
        <strain evidence="1">CGMCC 1.12214</strain>
    </source>
</reference>
<accession>A0A917I837</accession>
<dbReference type="EMBL" id="BMES01000002">
    <property type="protein sequence ID" value="GGH19876.1"/>
    <property type="molecule type" value="Genomic_DNA"/>
</dbReference>
<name>A0A917I837_9HYPH</name>
<protein>
    <submittedName>
        <fullName evidence="1">Uncharacterized protein</fullName>
    </submittedName>
</protein>
<reference evidence="1" key="1">
    <citation type="journal article" date="2014" name="Int. J. Syst. Evol. Microbiol.">
        <title>Complete genome sequence of Corynebacterium casei LMG S-19264T (=DSM 44701T), isolated from a smear-ripened cheese.</title>
        <authorList>
            <consortium name="US DOE Joint Genome Institute (JGI-PGF)"/>
            <person name="Walter F."/>
            <person name="Albersmeier A."/>
            <person name="Kalinowski J."/>
            <person name="Ruckert C."/>
        </authorList>
    </citation>
    <scope>NUCLEOTIDE SEQUENCE</scope>
    <source>
        <strain evidence="1">CGMCC 1.12214</strain>
    </source>
</reference>
<gene>
    <name evidence="1" type="ORF">GCM10007036_23060</name>
</gene>
<sequence>MRIFMFSSQTKDGLNAFAGDAEGSKLPQRYAPWGIVGVLQARQNPPHNFSRRAIEAAIGDSGFQLWRTKAGTEAANAAAAAREAAV</sequence>
<evidence type="ECO:0000313" key="2">
    <source>
        <dbReference type="Proteomes" id="UP000603912"/>
    </source>
</evidence>